<evidence type="ECO:0000313" key="5">
    <source>
        <dbReference type="Proteomes" id="UP001274321"/>
    </source>
</evidence>
<dbReference type="Proteomes" id="UP001274321">
    <property type="component" value="Unassembled WGS sequence"/>
</dbReference>
<dbReference type="PIRSF" id="PIRSF001235">
    <property type="entry name" value="Amidase_carbamoylase"/>
    <property type="match status" value="1"/>
</dbReference>
<reference evidence="4 5" key="1">
    <citation type="submission" date="2023-11" db="EMBL/GenBank/DDBJ databases">
        <authorList>
            <person name="Bao R."/>
        </authorList>
    </citation>
    <scope>NUCLEOTIDE SEQUENCE [LARGE SCALE GENOMIC DNA]</scope>
    <source>
        <strain evidence="4 5">PJ23</strain>
    </source>
</reference>
<dbReference type="GO" id="GO:0016787">
    <property type="term" value="F:hydrolase activity"/>
    <property type="evidence" value="ECO:0007669"/>
    <property type="project" value="UniProtKB-KW"/>
</dbReference>
<dbReference type="Pfam" id="PF07687">
    <property type="entry name" value="M20_dimer"/>
    <property type="match status" value="1"/>
</dbReference>
<dbReference type="RefSeq" id="WP_319843564.1">
    <property type="nucleotide sequence ID" value="NZ_JAXAFJ010000002.1"/>
</dbReference>
<keyword evidence="2 4" id="KW-0378">Hydrolase</keyword>
<comment type="similarity">
    <text evidence="1">Belongs to the peptidase M20 family.</text>
</comment>
<dbReference type="NCBIfam" id="TIGR01879">
    <property type="entry name" value="hydantase"/>
    <property type="match status" value="1"/>
</dbReference>
<keyword evidence="5" id="KW-1185">Reference proteome</keyword>
<dbReference type="PANTHER" id="PTHR32494:SF5">
    <property type="entry name" value="ALLANTOATE AMIDOHYDROLASE"/>
    <property type="match status" value="1"/>
</dbReference>
<dbReference type="NCBIfam" id="NF006769">
    <property type="entry name" value="PRK09290.1-3"/>
    <property type="match status" value="1"/>
</dbReference>
<evidence type="ECO:0000256" key="1">
    <source>
        <dbReference type="ARBA" id="ARBA00006153"/>
    </source>
</evidence>
<dbReference type="SUPFAM" id="SSF53187">
    <property type="entry name" value="Zn-dependent exopeptidases"/>
    <property type="match status" value="1"/>
</dbReference>
<dbReference type="Pfam" id="PF01546">
    <property type="entry name" value="Peptidase_M20"/>
    <property type="match status" value="1"/>
</dbReference>
<accession>A0ABU4RKS8</accession>
<organism evidence="4 5">
    <name type="scientific">Terrihabitans rhizophilus</name>
    <dbReference type="NCBI Taxonomy" id="3092662"/>
    <lineage>
        <taxon>Bacteria</taxon>
        <taxon>Pseudomonadati</taxon>
        <taxon>Pseudomonadota</taxon>
        <taxon>Alphaproteobacteria</taxon>
        <taxon>Hyphomicrobiales</taxon>
        <taxon>Terrihabitans</taxon>
    </lineage>
</organism>
<gene>
    <name evidence="4" type="ORF">SCD90_05165</name>
</gene>
<dbReference type="InterPro" id="IPR010158">
    <property type="entry name" value="Amidase_Cbmase"/>
</dbReference>
<evidence type="ECO:0000313" key="4">
    <source>
        <dbReference type="EMBL" id="MDX6805448.1"/>
    </source>
</evidence>
<sequence>MAEGDNRRVDGARLWQSLMDMARIGPGVRGGNNRQALTDEDREGRLLFAEWCRNAGLAMTVDTMGNMFARREGTKPGLPPVVVGSHLDTQPTGGKFDGVLGVLGGLEVVRTMNDLGIRTRHPVEVVNWTNEEGSRFAPAMVASGVFAGVLNAQWAKSRTDADGRSLGAELARIGFEGEEVCGRHPVHAYFELHIEQGPILEDQGVDIGVVTHGQGLRWVQVTLTGRDAHTGSTPMRKRVDAGLGAARIVDRVNDIAWRYPPHAVGAVGMLNHHPNSRNIIAGKAVFTVDFRHPDRAVIEAMVAALEIEGRKIAADLGLEIAFENVGAFDPVTFDEGCVDTVREAARTLNLSYRDIVSGAGHDACWVAGVAPTAMIMCPCVDGLSHNEDETITPQWAAAGTNVLLHAVLRTAGVES</sequence>
<dbReference type="InterPro" id="IPR011650">
    <property type="entry name" value="Peptidase_M20_dimer"/>
</dbReference>
<dbReference type="NCBIfam" id="NF006771">
    <property type="entry name" value="PRK09290.1-5"/>
    <property type="match status" value="1"/>
</dbReference>
<protein>
    <submittedName>
        <fullName evidence="4">Zn-dependent hydrolase</fullName>
    </submittedName>
</protein>
<dbReference type="PANTHER" id="PTHR32494">
    <property type="entry name" value="ALLANTOATE DEIMINASE-RELATED"/>
    <property type="match status" value="1"/>
</dbReference>
<dbReference type="InterPro" id="IPR036264">
    <property type="entry name" value="Bact_exopeptidase_dim_dom"/>
</dbReference>
<evidence type="ECO:0000259" key="3">
    <source>
        <dbReference type="Pfam" id="PF07687"/>
    </source>
</evidence>
<dbReference type="SUPFAM" id="SSF55031">
    <property type="entry name" value="Bacterial exopeptidase dimerisation domain"/>
    <property type="match status" value="1"/>
</dbReference>
<feature type="domain" description="Peptidase M20 dimerisation" evidence="3">
    <location>
        <begin position="214"/>
        <end position="304"/>
    </location>
</feature>
<dbReference type="Gene3D" id="3.40.630.10">
    <property type="entry name" value="Zn peptidases"/>
    <property type="match status" value="1"/>
</dbReference>
<evidence type="ECO:0000256" key="2">
    <source>
        <dbReference type="ARBA" id="ARBA00022801"/>
    </source>
</evidence>
<dbReference type="InterPro" id="IPR002933">
    <property type="entry name" value="Peptidase_M20"/>
</dbReference>
<proteinExistence type="inferred from homology"/>
<name>A0ABU4RKS8_9HYPH</name>
<dbReference type="CDD" id="cd03884">
    <property type="entry name" value="M20_bAS"/>
    <property type="match status" value="1"/>
</dbReference>
<comment type="caution">
    <text evidence="4">The sequence shown here is derived from an EMBL/GenBank/DDBJ whole genome shotgun (WGS) entry which is preliminary data.</text>
</comment>
<dbReference type="Gene3D" id="3.30.70.360">
    <property type="match status" value="1"/>
</dbReference>
<dbReference type="NCBIfam" id="NF009527">
    <property type="entry name" value="PRK12891.1"/>
    <property type="match status" value="1"/>
</dbReference>
<dbReference type="EMBL" id="JAXAFJ010000002">
    <property type="protein sequence ID" value="MDX6805448.1"/>
    <property type="molecule type" value="Genomic_DNA"/>
</dbReference>